<accession>A0A183FZ44</accession>
<keyword evidence="3" id="KW-1185">Reference proteome</keyword>
<dbReference type="WBParaSite" id="HPBE_0001398701-mRNA-1">
    <property type="protein sequence ID" value="HPBE_0001398701-mRNA-1"/>
    <property type="gene ID" value="HPBE_0001398701"/>
</dbReference>
<protein>
    <submittedName>
        <fullName evidence="4">EGF-like domain-containing protein</fullName>
    </submittedName>
</protein>
<evidence type="ECO:0000256" key="1">
    <source>
        <dbReference type="PROSITE-ProRule" id="PRU00076"/>
    </source>
</evidence>
<dbReference type="PANTHER" id="PTHR47324:SF3">
    <property type="entry name" value="EGF-LIKE DOMAIN-CONTAINING PROTEIN"/>
    <property type="match status" value="1"/>
</dbReference>
<sequence length="329" mass="35003">LIRTTATATTNITITAKKQSSVNVRVWLNSPSTVFVASHPDPTVDVGSAVASADLPGFTTAYVGGFTRVDLLTYATYDVGGQSTGTSLIGNLTRDSECTFPFIFPTASKACTPGAFVCLNGGSALSSSLCNCTSYFSGTNCGTPVCLNGGAVEVFPGNGRGLCECPHGYSGDHCETLSCSVPSSQTFDASRRSLAVVIESTFSQAELNSRITSGLTALLKYMGQADQFNEYILTTFNTVTVQSKTHVAQEEACSFIVSYRKRWASFADRLERYGRRRARRYNIFLSSIAKAPPGTGDDMSHMLLTVAYTGDESPKSGPLTTSAGKDTLF</sequence>
<dbReference type="InterPro" id="IPR053295">
    <property type="entry name" value="Innate_immunity_reg"/>
</dbReference>
<proteinExistence type="predicted"/>
<organism evidence="3 4">
    <name type="scientific">Heligmosomoides polygyrus</name>
    <name type="common">Parasitic roundworm</name>
    <dbReference type="NCBI Taxonomy" id="6339"/>
    <lineage>
        <taxon>Eukaryota</taxon>
        <taxon>Metazoa</taxon>
        <taxon>Ecdysozoa</taxon>
        <taxon>Nematoda</taxon>
        <taxon>Chromadorea</taxon>
        <taxon>Rhabditida</taxon>
        <taxon>Rhabditina</taxon>
        <taxon>Rhabditomorpha</taxon>
        <taxon>Strongyloidea</taxon>
        <taxon>Heligmosomidae</taxon>
        <taxon>Heligmosomoides</taxon>
    </lineage>
</organism>
<dbReference type="PROSITE" id="PS01186">
    <property type="entry name" value="EGF_2"/>
    <property type="match status" value="1"/>
</dbReference>
<keyword evidence="1" id="KW-0245">EGF-like domain</keyword>
<comment type="caution">
    <text evidence="1">Lacks conserved residue(s) required for the propagation of feature annotation.</text>
</comment>
<dbReference type="SUPFAM" id="SSF57196">
    <property type="entry name" value="EGF/Laminin"/>
    <property type="match status" value="1"/>
</dbReference>
<name>A0A183FZ44_HELPZ</name>
<dbReference type="PROSITE" id="PS50026">
    <property type="entry name" value="EGF_3"/>
    <property type="match status" value="1"/>
</dbReference>
<evidence type="ECO:0000259" key="2">
    <source>
        <dbReference type="PROSITE" id="PS50026"/>
    </source>
</evidence>
<feature type="domain" description="EGF-like" evidence="2">
    <location>
        <begin position="137"/>
        <end position="175"/>
    </location>
</feature>
<evidence type="ECO:0000313" key="4">
    <source>
        <dbReference type="WBParaSite" id="HPBE_0001398701-mRNA-1"/>
    </source>
</evidence>
<dbReference type="AlphaFoldDB" id="A0A183FZ44"/>
<dbReference type="PANTHER" id="PTHR47324">
    <property type="entry name" value="PROTEIN IRG-7-RELATED"/>
    <property type="match status" value="1"/>
</dbReference>
<reference evidence="4" key="1">
    <citation type="submission" date="2019-09" db="UniProtKB">
        <authorList>
            <consortium name="WormBaseParasite"/>
        </authorList>
    </citation>
    <scope>IDENTIFICATION</scope>
</reference>
<dbReference type="PROSITE" id="PS00022">
    <property type="entry name" value="EGF_1"/>
    <property type="match status" value="1"/>
</dbReference>
<dbReference type="Proteomes" id="UP000050761">
    <property type="component" value="Unassembled WGS sequence"/>
</dbReference>
<dbReference type="InterPro" id="IPR000742">
    <property type="entry name" value="EGF"/>
</dbReference>
<keyword evidence="1" id="KW-1015">Disulfide bond</keyword>
<feature type="disulfide bond" evidence="1">
    <location>
        <begin position="146"/>
        <end position="163"/>
    </location>
</feature>
<feature type="disulfide bond" evidence="1">
    <location>
        <begin position="165"/>
        <end position="174"/>
    </location>
</feature>
<evidence type="ECO:0000313" key="3">
    <source>
        <dbReference type="Proteomes" id="UP000050761"/>
    </source>
</evidence>
<dbReference type="Gene3D" id="2.10.25.10">
    <property type="entry name" value="Laminin"/>
    <property type="match status" value="1"/>
</dbReference>